<gene>
    <name evidence="2" type="ORF">BDK51DRAFT_37144</name>
</gene>
<name>A0A4P9W140_9FUNG</name>
<sequence>MGSQVSAVAGTIVGAPTPPNASPANAQKQVRRRGSHRGTSNKELLLDVELGGGPRILRTGAMDDPMSPIRIAADLETPASIEGGEGGGGGGGNGGTGSGIVRAMTEKMSGFFGGEASTTGGTWNRGSAASLWSTPAQTLDAVGAQNGGRGNVFETVLSWERCTAEVGSLSLLPIRELTPNTVGHSEMEEPENGKTGKALDLELMESGLDEKSLNSLPRSGIAQSLNQTSSFALPTATVDTFDPNARKSDFPSAPRGTSALDVGRAPGMPTVTSYSSNSFFTLPGPSMQPRPPLPDIPQQRTPSSPLLQHHAPSQQPQPPRDAWGTSSLGPLGSRPEQGPCSKAQVPTPAPDSSVEDMSKKVKAPVISRAIAVPSLLRIPSEMEAAAHAPAPASARVASAAPKRPAIHKFNSCSTLFVENTLTNADLVQTLRW</sequence>
<evidence type="ECO:0000256" key="1">
    <source>
        <dbReference type="SAM" id="MobiDB-lite"/>
    </source>
</evidence>
<feature type="compositionally biased region" description="Low complexity" evidence="1">
    <location>
        <begin position="305"/>
        <end position="314"/>
    </location>
</feature>
<dbReference type="OrthoDB" id="2163353at2759"/>
<dbReference type="Proteomes" id="UP000269721">
    <property type="component" value="Unassembled WGS sequence"/>
</dbReference>
<feature type="compositionally biased region" description="Polar residues" evidence="1">
    <location>
        <begin position="270"/>
        <end position="280"/>
    </location>
</feature>
<organism evidence="2 3">
    <name type="scientific">Blyttiomyces helicus</name>
    <dbReference type="NCBI Taxonomy" id="388810"/>
    <lineage>
        <taxon>Eukaryota</taxon>
        <taxon>Fungi</taxon>
        <taxon>Fungi incertae sedis</taxon>
        <taxon>Chytridiomycota</taxon>
        <taxon>Chytridiomycota incertae sedis</taxon>
        <taxon>Chytridiomycetes</taxon>
        <taxon>Chytridiomycetes incertae sedis</taxon>
        <taxon>Blyttiomyces</taxon>
    </lineage>
</organism>
<dbReference type="AlphaFoldDB" id="A0A4P9W140"/>
<evidence type="ECO:0000313" key="3">
    <source>
        <dbReference type="Proteomes" id="UP000269721"/>
    </source>
</evidence>
<feature type="compositionally biased region" description="Gly residues" evidence="1">
    <location>
        <begin position="83"/>
        <end position="98"/>
    </location>
</feature>
<dbReference type="EMBL" id="ML000856">
    <property type="protein sequence ID" value="RKO83776.1"/>
    <property type="molecule type" value="Genomic_DNA"/>
</dbReference>
<evidence type="ECO:0000313" key="2">
    <source>
        <dbReference type="EMBL" id="RKO83776.1"/>
    </source>
</evidence>
<protein>
    <submittedName>
        <fullName evidence="2">Uncharacterized protein</fullName>
    </submittedName>
</protein>
<feature type="compositionally biased region" description="Pro residues" evidence="1">
    <location>
        <begin position="286"/>
        <end position="295"/>
    </location>
</feature>
<proteinExistence type="predicted"/>
<feature type="region of interest" description="Disordered" evidence="1">
    <location>
        <begin position="1"/>
        <end position="47"/>
    </location>
</feature>
<feature type="region of interest" description="Disordered" evidence="1">
    <location>
        <begin position="241"/>
        <end position="358"/>
    </location>
</feature>
<feature type="region of interest" description="Disordered" evidence="1">
    <location>
        <begin position="79"/>
        <end position="99"/>
    </location>
</feature>
<keyword evidence="3" id="KW-1185">Reference proteome</keyword>
<reference evidence="3" key="1">
    <citation type="journal article" date="2018" name="Nat. Microbiol.">
        <title>Leveraging single-cell genomics to expand the fungal tree of life.</title>
        <authorList>
            <person name="Ahrendt S.R."/>
            <person name="Quandt C.A."/>
            <person name="Ciobanu D."/>
            <person name="Clum A."/>
            <person name="Salamov A."/>
            <person name="Andreopoulos B."/>
            <person name="Cheng J.F."/>
            <person name="Woyke T."/>
            <person name="Pelin A."/>
            <person name="Henrissat B."/>
            <person name="Reynolds N.K."/>
            <person name="Benny G.L."/>
            <person name="Smith M.E."/>
            <person name="James T.Y."/>
            <person name="Grigoriev I.V."/>
        </authorList>
    </citation>
    <scope>NUCLEOTIDE SEQUENCE [LARGE SCALE GENOMIC DNA]</scope>
</reference>
<accession>A0A4P9W140</accession>